<comment type="caution">
    <text evidence="1">The sequence shown here is derived from an EMBL/GenBank/DDBJ whole genome shotgun (WGS) entry which is preliminary data.</text>
</comment>
<feature type="non-terminal residue" evidence="1">
    <location>
        <position position="60"/>
    </location>
</feature>
<evidence type="ECO:0000313" key="1">
    <source>
        <dbReference type="EMBL" id="CAF5125409.1"/>
    </source>
</evidence>
<dbReference type="EMBL" id="CAJOBR010081995">
    <property type="protein sequence ID" value="CAF5125409.1"/>
    <property type="molecule type" value="Genomic_DNA"/>
</dbReference>
<organism evidence="1 2">
    <name type="scientific">Rotaria socialis</name>
    <dbReference type="NCBI Taxonomy" id="392032"/>
    <lineage>
        <taxon>Eukaryota</taxon>
        <taxon>Metazoa</taxon>
        <taxon>Spiralia</taxon>
        <taxon>Gnathifera</taxon>
        <taxon>Rotifera</taxon>
        <taxon>Eurotatoria</taxon>
        <taxon>Bdelloidea</taxon>
        <taxon>Philodinida</taxon>
        <taxon>Philodinidae</taxon>
        <taxon>Rotaria</taxon>
    </lineage>
</organism>
<name>A0A822FA93_9BILA</name>
<protein>
    <submittedName>
        <fullName evidence="1">Uncharacterized protein</fullName>
    </submittedName>
</protein>
<evidence type="ECO:0000313" key="2">
    <source>
        <dbReference type="Proteomes" id="UP000663848"/>
    </source>
</evidence>
<proteinExistence type="predicted"/>
<gene>
    <name evidence="1" type="ORF">QYT958_LOCUS46358</name>
</gene>
<dbReference type="AlphaFoldDB" id="A0A822FA93"/>
<dbReference type="Proteomes" id="UP000663848">
    <property type="component" value="Unassembled WGS sequence"/>
</dbReference>
<accession>A0A822FA93</accession>
<sequence length="60" mass="7303">MRNSNRKWPSKYHLNIIIKKPILLIPMQHNHKWEINFDLIEQGLFELMNESTLCFYALCQ</sequence>
<reference evidence="1" key="1">
    <citation type="submission" date="2021-02" db="EMBL/GenBank/DDBJ databases">
        <authorList>
            <person name="Nowell W R."/>
        </authorList>
    </citation>
    <scope>NUCLEOTIDE SEQUENCE</scope>
</reference>